<accession>A0A7S1KRE3</accession>
<feature type="region of interest" description="Disordered" evidence="7">
    <location>
        <begin position="376"/>
        <end position="470"/>
    </location>
</feature>
<evidence type="ECO:0000256" key="5">
    <source>
        <dbReference type="ARBA" id="ARBA00022840"/>
    </source>
</evidence>
<dbReference type="PROSITE" id="PS00107">
    <property type="entry name" value="PROTEIN_KINASE_ATP"/>
    <property type="match status" value="1"/>
</dbReference>
<dbReference type="InterPro" id="IPR017441">
    <property type="entry name" value="Protein_kinase_ATP_BS"/>
</dbReference>
<proteinExistence type="predicted"/>
<dbReference type="InterPro" id="IPR000719">
    <property type="entry name" value="Prot_kinase_dom"/>
</dbReference>
<dbReference type="SMART" id="SM00220">
    <property type="entry name" value="S_TKc"/>
    <property type="match status" value="1"/>
</dbReference>
<feature type="compositionally biased region" description="Polar residues" evidence="7">
    <location>
        <begin position="440"/>
        <end position="454"/>
    </location>
</feature>
<dbReference type="Pfam" id="PF00069">
    <property type="entry name" value="Pkinase"/>
    <property type="match status" value="1"/>
</dbReference>
<dbReference type="GO" id="GO:0005524">
    <property type="term" value="F:ATP binding"/>
    <property type="evidence" value="ECO:0007669"/>
    <property type="project" value="UniProtKB-UniRule"/>
</dbReference>
<feature type="compositionally biased region" description="Polar residues" evidence="7">
    <location>
        <begin position="1"/>
        <end position="32"/>
    </location>
</feature>
<feature type="region of interest" description="Disordered" evidence="7">
    <location>
        <begin position="1"/>
        <end position="68"/>
    </location>
</feature>
<feature type="compositionally biased region" description="Polar residues" evidence="7">
    <location>
        <begin position="412"/>
        <end position="434"/>
    </location>
</feature>
<dbReference type="PROSITE" id="PS00108">
    <property type="entry name" value="PROTEIN_KINASE_ST"/>
    <property type="match status" value="1"/>
</dbReference>
<keyword evidence="1" id="KW-0723">Serine/threonine-protein kinase</keyword>
<feature type="compositionally biased region" description="Polar residues" evidence="7">
    <location>
        <begin position="561"/>
        <end position="571"/>
    </location>
</feature>
<feature type="compositionally biased region" description="Low complexity" evidence="7">
    <location>
        <begin position="40"/>
        <end position="52"/>
    </location>
</feature>
<keyword evidence="5 6" id="KW-0067">ATP-binding</keyword>
<protein>
    <recommendedName>
        <fullName evidence="8">Protein kinase domain-containing protein</fullName>
    </recommendedName>
</protein>
<name>A0A7S1KRE3_9EUKA</name>
<dbReference type="Gene3D" id="3.30.200.20">
    <property type="entry name" value="Phosphorylase Kinase, domain 1"/>
    <property type="match status" value="1"/>
</dbReference>
<dbReference type="SUPFAM" id="SSF56112">
    <property type="entry name" value="Protein kinase-like (PK-like)"/>
    <property type="match status" value="1"/>
</dbReference>
<feature type="compositionally biased region" description="Low complexity" evidence="7">
    <location>
        <begin position="244"/>
        <end position="280"/>
    </location>
</feature>
<feature type="compositionally biased region" description="Low complexity" evidence="7">
    <location>
        <begin position="457"/>
        <end position="470"/>
    </location>
</feature>
<evidence type="ECO:0000256" key="1">
    <source>
        <dbReference type="ARBA" id="ARBA00022527"/>
    </source>
</evidence>
<feature type="domain" description="Protein kinase" evidence="8">
    <location>
        <begin position="621"/>
        <end position="916"/>
    </location>
</feature>
<dbReference type="GO" id="GO:0004674">
    <property type="term" value="F:protein serine/threonine kinase activity"/>
    <property type="evidence" value="ECO:0007669"/>
    <property type="project" value="UniProtKB-KW"/>
</dbReference>
<feature type="compositionally biased region" description="Polar residues" evidence="7">
    <location>
        <begin position="53"/>
        <end position="68"/>
    </location>
</feature>
<evidence type="ECO:0000256" key="6">
    <source>
        <dbReference type="PROSITE-ProRule" id="PRU10141"/>
    </source>
</evidence>
<evidence type="ECO:0000256" key="7">
    <source>
        <dbReference type="SAM" id="MobiDB-lite"/>
    </source>
</evidence>
<feature type="binding site" evidence="6">
    <location>
        <position position="651"/>
    </location>
    <ligand>
        <name>ATP</name>
        <dbReference type="ChEBI" id="CHEBI:30616"/>
    </ligand>
</feature>
<feature type="region of interest" description="Disordered" evidence="7">
    <location>
        <begin position="552"/>
        <end position="598"/>
    </location>
</feature>
<dbReference type="AlphaFoldDB" id="A0A7S1KRE3"/>
<keyword evidence="2" id="KW-0808">Transferase</keyword>
<keyword evidence="4" id="KW-0418">Kinase</keyword>
<feature type="compositionally biased region" description="Polar residues" evidence="7">
    <location>
        <begin position="225"/>
        <end position="237"/>
    </location>
</feature>
<dbReference type="EMBL" id="HBGD01007300">
    <property type="protein sequence ID" value="CAD9082852.1"/>
    <property type="molecule type" value="Transcribed_RNA"/>
</dbReference>
<reference evidence="9" key="1">
    <citation type="submission" date="2021-01" db="EMBL/GenBank/DDBJ databases">
        <authorList>
            <person name="Corre E."/>
            <person name="Pelletier E."/>
            <person name="Niang G."/>
            <person name="Scheremetjew M."/>
            <person name="Finn R."/>
            <person name="Kale V."/>
            <person name="Holt S."/>
            <person name="Cochrane G."/>
            <person name="Meng A."/>
            <person name="Brown T."/>
            <person name="Cohen L."/>
        </authorList>
    </citation>
    <scope>NUCLEOTIDE SEQUENCE</scope>
    <source>
        <strain evidence="9">WS</strain>
    </source>
</reference>
<dbReference type="FunFam" id="1.10.510.10:FF:000624">
    <property type="entry name" value="Mitogen-activated protein kinase"/>
    <property type="match status" value="1"/>
</dbReference>
<dbReference type="Gene3D" id="1.10.510.10">
    <property type="entry name" value="Transferase(Phosphotransferase) domain 1"/>
    <property type="match status" value="1"/>
</dbReference>
<organism evidence="9">
    <name type="scientific">Percolomonas cosmopolitus</name>
    <dbReference type="NCBI Taxonomy" id="63605"/>
    <lineage>
        <taxon>Eukaryota</taxon>
        <taxon>Discoba</taxon>
        <taxon>Heterolobosea</taxon>
        <taxon>Tetramitia</taxon>
        <taxon>Eutetramitia</taxon>
        <taxon>Percolomonadidae</taxon>
        <taxon>Percolomonas</taxon>
    </lineage>
</organism>
<dbReference type="InterPro" id="IPR050117">
    <property type="entry name" value="MAPK"/>
</dbReference>
<evidence type="ECO:0000256" key="4">
    <source>
        <dbReference type="ARBA" id="ARBA00022777"/>
    </source>
</evidence>
<sequence length="990" mass="111605">MSTSVHQRPISSNPHYSSNIPSSIDLINQSGSLFPPHPLSASQTSSSRSSTSMFDHSQPYNSTGTGGNLENSNVSNFFSMGGLARNNNATAVGSYASNNKIAEKNTGNPVSYMTLFQSITSYISYHSREDPTVNRLQQYIVSNHSDIVDCVAKRYMSSNNGAEGDVRMDNDLRQRIFHTICMEFKEILRKWCEQNGSPSSFWIYKNICEQFYGGSNMMENRENGHSSSSNRIMQQGSIYGGNGSRQSSSGGSSGSASSDRISPLHQLQQQQYAQQQLRTQFGGASVDMSSLSNLHPTSSPFARSVFPNQHNSQMTSSNNPFNMMQNSSYQIPHHPSMQQHINNAYQQQRNNGIREHSLFQSSNDDYPIDLSRIVQRKQPSSAQSSAMGPMNSLCTGGGECQSQQHHFDRGQQPFSQSNNHNGASSSDSNGSLFSTDAPRSGQNNPTQYTFQPPRTAQGMPSQMMPQQQPGSFRGMTNSFHMNPNTQNYNIPMQQQSTSMMCPPPVGFQPPVAMPTSSNHGAPQLNYPPNLQQQVTFNSMAQQQMASYCAQLQQQHKPSQQPTTHYAANYTANPKPLTKEKNSLASSSSEMPPLPQQHPDHHNPSFWLYNIGNTDFYITSNYEARNILGFGAYGIVISAHDSKSECEVAIKKQNLSNFGGNREYLKRLLREICILHHVDHPNLMCLVDLIPPFDFQHFESVYIVTQKMDHSLKDVIHSKQELKQEHVDFFMYQMTSAIRYLHACHLIHRDLKPENVLINDNCELRLSDFGLSKSIPLGLNPKNSTSIVSLFYRAPELLLGINQCSPSIDIWSLGTIFAEMYYPPRKPLFQSNSCYDALSKILALIGTPSMQDLEGLSDQISNEGYQYLTSLPYFKRRNFREVFPSASKDALDLIEKMLVFNPARRISAEEALRHPYFKDMDFHDEEFNFVCERMDTSWEEEFNDQKKNPKAILFKKIVEFNLQQNNCLVNGKYTILGEKHCVEIDTELDFD</sequence>
<dbReference type="InterPro" id="IPR011009">
    <property type="entry name" value="Kinase-like_dom_sf"/>
</dbReference>
<dbReference type="InterPro" id="IPR008271">
    <property type="entry name" value="Ser/Thr_kinase_AS"/>
</dbReference>
<evidence type="ECO:0000259" key="8">
    <source>
        <dbReference type="PROSITE" id="PS50011"/>
    </source>
</evidence>
<feature type="compositionally biased region" description="Polar residues" evidence="7">
    <location>
        <begin position="377"/>
        <end position="386"/>
    </location>
</feature>
<gene>
    <name evidence="9" type="ORF">PCOS0759_LOCUS6092</name>
</gene>
<feature type="region of interest" description="Disordered" evidence="7">
    <location>
        <begin position="219"/>
        <end position="320"/>
    </location>
</feature>
<evidence type="ECO:0000313" key="9">
    <source>
        <dbReference type="EMBL" id="CAD9082852.1"/>
    </source>
</evidence>
<evidence type="ECO:0000256" key="2">
    <source>
        <dbReference type="ARBA" id="ARBA00022679"/>
    </source>
</evidence>
<evidence type="ECO:0000256" key="3">
    <source>
        <dbReference type="ARBA" id="ARBA00022741"/>
    </source>
</evidence>
<dbReference type="PROSITE" id="PS50011">
    <property type="entry name" value="PROTEIN_KINASE_DOM"/>
    <property type="match status" value="1"/>
</dbReference>
<feature type="compositionally biased region" description="Polar residues" evidence="7">
    <location>
        <begin position="287"/>
        <end position="320"/>
    </location>
</feature>
<keyword evidence="3 6" id="KW-0547">Nucleotide-binding</keyword>
<dbReference type="PANTHER" id="PTHR24055">
    <property type="entry name" value="MITOGEN-ACTIVATED PROTEIN KINASE"/>
    <property type="match status" value="1"/>
</dbReference>